<keyword evidence="13" id="KW-0012">Acyltransferase</keyword>
<accession>A0A432GG69</accession>
<dbReference type="InterPro" id="IPR002034">
    <property type="entry name" value="AIPM/Hcit_synth_CS"/>
</dbReference>
<dbReference type="InterPro" id="IPR054691">
    <property type="entry name" value="LeuA/HCS_post-cat"/>
</dbReference>
<evidence type="ECO:0000256" key="1">
    <source>
        <dbReference type="ARBA" id="ARBA00004689"/>
    </source>
</evidence>
<dbReference type="FunFam" id="1.10.238.260:FF:000001">
    <property type="entry name" value="2-isopropylmalate synthase"/>
    <property type="match status" value="1"/>
</dbReference>
<feature type="binding site" evidence="11">
    <location>
        <position position="13"/>
    </location>
    <ligand>
        <name>Mn(2+)</name>
        <dbReference type="ChEBI" id="CHEBI:29035"/>
    </ligand>
</feature>
<dbReference type="NCBIfam" id="NF002086">
    <property type="entry name" value="PRK00915.1-3"/>
    <property type="match status" value="1"/>
</dbReference>
<dbReference type="InterPro" id="IPR013785">
    <property type="entry name" value="Aldolase_TIM"/>
</dbReference>
<evidence type="ECO:0000256" key="11">
    <source>
        <dbReference type="HAMAP-Rule" id="MF_01025"/>
    </source>
</evidence>
<comment type="catalytic activity">
    <reaction evidence="11">
        <text>3-methyl-2-oxobutanoate + acetyl-CoA + H2O = (2S)-2-isopropylmalate + CoA + H(+)</text>
        <dbReference type="Rhea" id="RHEA:21524"/>
        <dbReference type="ChEBI" id="CHEBI:1178"/>
        <dbReference type="ChEBI" id="CHEBI:11851"/>
        <dbReference type="ChEBI" id="CHEBI:15377"/>
        <dbReference type="ChEBI" id="CHEBI:15378"/>
        <dbReference type="ChEBI" id="CHEBI:57287"/>
        <dbReference type="ChEBI" id="CHEBI:57288"/>
        <dbReference type="EC" id="2.3.3.13"/>
    </reaction>
</comment>
<dbReference type="Gene3D" id="3.30.160.270">
    <property type="match status" value="1"/>
</dbReference>
<dbReference type="GO" id="GO:0030145">
    <property type="term" value="F:manganese ion binding"/>
    <property type="evidence" value="ECO:0007669"/>
    <property type="project" value="UniProtKB-UniRule"/>
</dbReference>
<keyword evidence="8 11" id="KW-0479">Metal-binding</keyword>
<dbReference type="AlphaFoldDB" id="A0A432GG69"/>
<organism evidence="13 14">
    <name type="scientific">SAR324 cluster bacterium</name>
    <dbReference type="NCBI Taxonomy" id="2024889"/>
    <lineage>
        <taxon>Bacteria</taxon>
        <taxon>Deltaproteobacteria</taxon>
        <taxon>SAR324 cluster</taxon>
    </lineage>
</organism>
<name>A0A432GG69_9DELT</name>
<dbReference type="GO" id="GO:0005737">
    <property type="term" value="C:cytoplasm"/>
    <property type="evidence" value="ECO:0007669"/>
    <property type="project" value="UniProtKB-UniRule"/>
</dbReference>
<evidence type="ECO:0000256" key="6">
    <source>
        <dbReference type="ARBA" id="ARBA00022605"/>
    </source>
</evidence>
<dbReference type="GO" id="GO:0009098">
    <property type="term" value="P:L-leucine biosynthetic process"/>
    <property type="evidence" value="ECO:0007669"/>
    <property type="project" value="UniProtKB-UniRule"/>
</dbReference>
<gene>
    <name evidence="11" type="primary">leuA</name>
    <name evidence="13" type="ORF">DSY94_10990</name>
</gene>
<keyword evidence="7 11" id="KW-0808">Transferase</keyword>
<evidence type="ECO:0000256" key="10">
    <source>
        <dbReference type="ARBA" id="ARBA00023304"/>
    </source>
</evidence>
<dbReference type="PROSITE" id="PS00815">
    <property type="entry name" value="AIPM_HOMOCIT_SYNTH_1"/>
    <property type="match status" value="1"/>
</dbReference>
<dbReference type="EC" id="2.3.3.13" evidence="3 11"/>
<keyword evidence="11" id="KW-0963">Cytoplasm</keyword>
<evidence type="ECO:0000256" key="8">
    <source>
        <dbReference type="ARBA" id="ARBA00022723"/>
    </source>
</evidence>
<dbReference type="SUPFAM" id="SSF51569">
    <property type="entry name" value="Aldolase"/>
    <property type="match status" value="1"/>
</dbReference>
<keyword evidence="6 11" id="KW-0028">Amino-acid biosynthesis</keyword>
<comment type="function">
    <text evidence="11">Catalyzes the condensation of the acetyl group of acetyl-CoA with 3-methyl-2-oxobutanoate (2-ketoisovalerate) to form 3-carboxy-3-hydroxy-4-methylpentanoate (2-isopropylmalate).</text>
</comment>
<dbReference type="GO" id="GO:0003852">
    <property type="term" value="F:2-isopropylmalate synthase activity"/>
    <property type="evidence" value="ECO:0007669"/>
    <property type="project" value="UniProtKB-UniRule"/>
</dbReference>
<evidence type="ECO:0000313" key="13">
    <source>
        <dbReference type="EMBL" id="RTZ82100.1"/>
    </source>
</evidence>
<feature type="binding site" evidence="11">
    <location>
        <position position="203"/>
    </location>
    <ligand>
        <name>Mn(2+)</name>
        <dbReference type="ChEBI" id="CHEBI:29035"/>
    </ligand>
</feature>
<evidence type="ECO:0000259" key="12">
    <source>
        <dbReference type="PROSITE" id="PS50991"/>
    </source>
</evidence>
<evidence type="ECO:0000313" key="14">
    <source>
        <dbReference type="Proteomes" id="UP000287176"/>
    </source>
</evidence>
<dbReference type="FunFam" id="3.30.160.270:FF:000003">
    <property type="entry name" value="2-isopropylmalate synthase"/>
    <property type="match status" value="1"/>
</dbReference>
<dbReference type="UniPathway" id="UPA00048">
    <property type="reaction ID" value="UER00070"/>
</dbReference>
<dbReference type="Gene3D" id="1.10.238.260">
    <property type="match status" value="1"/>
</dbReference>
<dbReference type="InterPro" id="IPR000891">
    <property type="entry name" value="PYR_CT"/>
</dbReference>
<protein>
    <recommendedName>
        <fullName evidence="4 11">2-isopropylmalate synthase</fullName>
        <ecNumber evidence="3 11">2.3.3.13</ecNumber>
    </recommendedName>
    <alternativeName>
        <fullName evidence="11">Alpha-IPM synthase</fullName>
    </alternativeName>
    <alternativeName>
        <fullName evidence="11">Alpha-isopropylmalate synthase</fullName>
    </alternativeName>
</protein>
<dbReference type="NCBIfam" id="NF002085">
    <property type="entry name" value="PRK00915.1-2"/>
    <property type="match status" value="1"/>
</dbReference>
<dbReference type="HAMAP" id="MF_01025">
    <property type="entry name" value="LeuA_type1"/>
    <property type="match status" value="1"/>
</dbReference>
<feature type="binding site" evidence="11">
    <location>
        <position position="237"/>
    </location>
    <ligand>
        <name>Mn(2+)</name>
        <dbReference type="ChEBI" id="CHEBI:29035"/>
    </ligand>
</feature>
<dbReference type="Pfam" id="PF00682">
    <property type="entry name" value="HMGL-like"/>
    <property type="match status" value="1"/>
</dbReference>
<feature type="domain" description="Pyruvate carboxyltransferase" evidence="12">
    <location>
        <begin position="4"/>
        <end position="266"/>
    </location>
</feature>
<dbReference type="PROSITE" id="PS00816">
    <property type="entry name" value="AIPM_HOMOCIT_SYNTH_2"/>
    <property type="match status" value="1"/>
</dbReference>
<evidence type="ECO:0000256" key="9">
    <source>
        <dbReference type="ARBA" id="ARBA00023211"/>
    </source>
</evidence>
<dbReference type="InterPro" id="IPR013709">
    <property type="entry name" value="2-isopropylmalate_synth_dimer"/>
</dbReference>
<evidence type="ECO:0000256" key="5">
    <source>
        <dbReference type="ARBA" id="ARBA00022430"/>
    </source>
</evidence>
<feature type="binding site" evidence="11">
    <location>
        <position position="201"/>
    </location>
    <ligand>
        <name>Mn(2+)</name>
        <dbReference type="ChEBI" id="CHEBI:29035"/>
    </ligand>
</feature>
<evidence type="ECO:0000256" key="7">
    <source>
        <dbReference type="ARBA" id="ARBA00022679"/>
    </source>
</evidence>
<keyword evidence="9 11" id="KW-0464">Manganese</keyword>
<dbReference type="Proteomes" id="UP000287176">
    <property type="component" value="Unassembled WGS sequence"/>
</dbReference>
<evidence type="ECO:0000256" key="2">
    <source>
        <dbReference type="ARBA" id="ARBA00009396"/>
    </source>
</evidence>
<evidence type="ECO:0000256" key="4">
    <source>
        <dbReference type="ARBA" id="ARBA00018198"/>
    </source>
</evidence>
<dbReference type="InterPro" id="IPR050073">
    <property type="entry name" value="2-IPM_HCS-like"/>
</dbReference>
<dbReference type="PANTHER" id="PTHR10277">
    <property type="entry name" value="HOMOCITRATE SYNTHASE-RELATED"/>
    <property type="match status" value="1"/>
</dbReference>
<comment type="cofactor">
    <cofactor evidence="11">
        <name>Mn(2+)</name>
        <dbReference type="ChEBI" id="CHEBI:29035"/>
    </cofactor>
</comment>
<dbReference type="InterPro" id="IPR005671">
    <property type="entry name" value="LeuA_bact_synth"/>
</dbReference>
<dbReference type="InterPro" id="IPR036230">
    <property type="entry name" value="LeuA_allosteric_dom_sf"/>
</dbReference>
<dbReference type="Pfam" id="PF22617">
    <property type="entry name" value="HCS_D2"/>
    <property type="match status" value="1"/>
</dbReference>
<dbReference type="PANTHER" id="PTHR10277:SF9">
    <property type="entry name" value="2-ISOPROPYLMALATE SYNTHASE 1, CHLOROPLASTIC-RELATED"/>
    <property type="match status" value="1"/>
</dbReference>
<evidence type="ECO:0000256" key="3">
    <source>
        <dbReference type="ARBA" id="ARBA00012973"/>
    </source>
</evidence>
<sequence>MEKVKFFDTTLRDGEQSPGCSMSADEKLTLAKQLERLGVNTIEAGFAASSPGDFESVREIGRQITNSTVVSLCRASKNDIDSTIEALGDAKNWGIHTFISTSALHMKHKLQMEPKEVKDMAVAAVERAKKATDNVEFSPEDATRSDPEFLVEVLSETVRAGATILNIPDTVGYTTPDEMFDLITRLRNEVYNADKVTFSVHCHNDLGLGVANSLAAVRAGARQIECTINGIGERAGNASLEELVMALKTRQEYFGFESDIVTEQLFPSSKLLSKITGVDVQPNKAIVGANAFAHEAGIHQHGVLKNPLTYEIMTPQSVGIKSSNLVMGKHSGRFALGERIKELGFDLNDIDLNHIFKEFKRLADLKKQVFDEDIEALVTHGIGKQTDKYSLEDLIVTSGTTAVPTATISMKIDGEVFKKASFGDGPVDAALNTIKEITGIQCTLTSYVVKAITGGTDAQGEVSVGVEKDGVPITGRGAHTDIVVASALAFLNALNRLAIRSKGLSPATPIQKSALGGV</sequence>
<comment type="similarity">
    <text evidence="2 11">Belongs to the alpha-IPM synthase/homocitrate synthase family. LeuA type 1 subfamily.</text>
</comment>
<proteinExistence type="inferred from homology"/>
<dbReference type="EMBL" id="QNZI01000289">
    <property type="protein sequence ID" value="RTZ82100.1"/>
    <property type="molecule type" value="Genomic_DNA"/>
</dbReference>
<comment type="subunit">
    <text evidence="11">Homodimer.</text>
</comment>
<dbReference type="Pfam" id="PF08502">
    <property type="entry name" value="LeuA_dimer"/>
    <property type="match status" value="1"/>
</dbReference>
<dbReference type="GO" id="GO:0003985">
    <property type="term" value="F:acetyl-CoA C-acetyltransferase activity"/>
    <property type="evidence" value="ECO:0007669"/>
    <property type="project" value="UniProtKB-UniRule"/>
</dbReference>
<dbReference type="Gene3D" id="3.20.20.70">
    <property type="entry name" value="Aldolase class I"/>
    <property type="match status" value="1"/>
</dbReference>
<reference evidence="13 14" key="1">
    <citation type="submission" date="2018-06" db="EMBL/GenBank/DDBJ databases">
        <title>Combined omics and stable isotope probing to characterize newly discovered Mariana Back-Arc vent microbial communities.</title>
        <authorList>
            <person name="Trembath-Reichert E."/>
            <person name="Huber J.A."/>
        </authorList>
    </citation>
    <scope>NUCLEOTIDE SEQUENCE [LARGE SCALE GENOMIC DNA]</scope>
    <source>
        <strain evidence="13">MAG 24</strain>
    </source>
</reference>
<feature type="region of interest" description="Regulatory domain" evidence="11">
    <location>
        <begin position="390"/>
        <end position="518"/>
    </location>
</feature>
<dbReference type="NCBIfam" id="TIGR00973">
    <property type="entry name" value="leuA_bact"/>
    <property type="match status" value="1"/>
</dbReference>
<keyword evidence="5 11" id="KW-0432">Leucine biosynthesis</keyword>
<comment type="caution">
    <text evidence="13">The sequence shown here is derived from an EMBL/GenBank/DDBJ whole genome shotgun (WGS) entry which is preliminary data.</text>
</comment>
<comment type="pathway">
    <text evidence="1 11">Amino-acid biosynthesis; L-leucine biosynthesis; L-leucine from 3-methyl-2-oxobutanoate: step 1/4.</text>
</comment>
<dbReference type="SMART" id="SM00917">
    <property type="entry name" value="LeuA_dimer"/>
    <property type="match status" value="1"/>
</dbReference>
<dbReference type="FunFam" id="3.20.20.70:FF:000010">
    <property type="entry name" value="2-isopropylmalate synthase"/>
    <property type="match status" value="1"/>
</dbReference>
<dbReference type="SUPFAM" id="SSF110921">
    <property type="entry name" value="2-isopropylmalate synthase LeuA, allosteric (dimerisation) domain"/>
    <property type="match status" value="1"/>
</dbReference>
<keyword evidence="10 11" id="KW-0100">Branched-chain amino acid biosynthesis</keyword>
<dbReference type="CDD" id="cd07940">
    <property type="entry name" value="DRE_TIM_IPMS"/>
    <property type="match status" value="1"/>
</dbReference>
<dbReference type="PROSITE" id="PS50991">
    <property type="entry name" value="PYR_CT"/>
    <property type="match status" value="1"/>
</dbReference>